<evidence type="ECO:0000313" key="6">
    <source>
        <dbReference type="EMBL" id="ELA41301.1"/>
    </source>
</evidence>
<dbReference type="Gene3D" id="1.20.1250.20">
    <property type="entry name" value="MFS general substrate transporter like domains"/>
    <property type="match status" value="1"/>
</dbReference>
<dbReference type="InterPro" id="IPR005828">
    <property type="entry name" value="MFS_sugar_transport-like"/>
</dbReference>
<proteinExistence type="predicted"/>
<evidence type="ECO:0000256" key="3">
    <source>
        <dbReference type="ARBA" id="ARBA00022989"/>
    </source>
</evidence>
<sequence length="222" mass="25199">MRSLIKARDSFRSISIIVLLYTTFNLCGINQIFSNPKIFYGEDNYQNHVIYTLLLSVGCLLISSLIFKSWDIKPAVVLSSALIVISCIAFFFSFQVRIFTYIFSIGYNLGLSHCPFYVLGFIFPEDYRVAGTFLGLTVNRVVAVVSVFIPLGSPQQMHTPVFIGYALLTAFTALYICLVYEDTKGKDQTFSGEREISFWSNIYALDQPMNWVCFSFSKLVFS</sequence>
<organism evidence="6 7">
    <name type="scientific">Vittaforma corneae (strain ATCC 50505)</name>
    <name type="common">Microsporidian parasite</name>
    <name type="synonym">Nosema corneum</name>
    <dbReference type="NCBI Taxonomy" id="993615"/>
    <lineage>
        <taxon>Eukaryota</taxon>
        <taxon>Fungi</taxon>
        <taxon>Fungi incertae sedis</taxon>
        <taxon>Microsporidia</taxon>
        <taxon>Nosematidae</taxon>
        <taxon>Vittaforma</taxon>
    </lineage>
</organism>
<feature type="transmembrane region" description="Helical" evidence="5">
    <location>
        <begin position="48"/>
        <end position="67"/>
    </location>
</feature>
<dbReference type="PANTHER" id="PTHR48021">
    <property type="match status" value="1"/>
</dbReference>
<dbReference type="OrthoDB" id="2196240at2759"/>
<dbReference type="VEuPathDB" id="MicrosporidiaDB:VICG_01674"/>
<feature type="transmembrane region" description="Helical" evidence="5">
    <location>
        <begin position="74"/>
        <end position="92"/>
    </location>
</feature>
<dbReference type="EMBL" id="JH370146">
    <property type="protein sequence ID" value="ELA41301.1"/>
    <property type="molecule type" value="Genomic_DNA"/>
</dbReference>
<dbReference type="PANTHER" id="PTHR48021:SF1">
    <property type="entry name" value="GH07001P-RELATED"/>
    <property type="match status" value="1"/>
</dbReference>
<keyword evidence="4 5" id="KW-0472">Membrane</keyword>
<evidence type="ECO:0000256" key="5">
    <source>
        <dbReference type="SAM" id="Phobius"/>
    </source>
</evidence>
<dbReference type="GO" id="GO:0022857">
    <property type="term" value="F:transmembrane transporter activity"/>
    <property type="evidence" value="ECO:0007669"/>
    <property type="project" value="InterPro"/>
</dbReference>
<protein>
    <recommendedName>
        <fullName evidence="8">Major facilitator superfamily (MFS) profile domain-containing protein</fullName>
    </recommendedName>
</protein>
<comment type="subcellular location">
    <subcellularLocation>
        <location evidence="1">Membrane</location>
    </subcellularLocation>
</comment>
<dbReference type="AlphaFoldDB" id="L2GKC5"/>
<dbReference type="Pfam" id="PF00083">
    <property type="entry name" value="Sugar_tr"/>
    <property type="match status" value="1"/>
</dbReference>
<name>L2GKC5_VITCO</name>
<evidence type="ECO:0000256" key="1">
    <source>
        <dbReference type="ARBA" id="ARBA00004370"/>
    </source>
</evidence>
<dbReference type="SUPFAM" id="SSF103473">
    <property type="entry name" value="MFS general substrate transporter"/>
    <property type="match status" value="1"/>
</dbReference>
<feature type="transmembrane region" description="Helical" evidence="5">
    <location>
        <begin position="161"/>
        <end position="180"/>
    </location>
</feature>
<dbReference type="RefSeq" id="XP_007605119.1">
    <property type="nucleotide sequence ID" value="XM_007605057.1"/>
</dbReference>
<keyword evidence="7" id="KW-1185">Reference proteome</keyword>
<dbReference type="HOGENOM" id="CLU_1246194_0_0_1"/>
<dbReference type="InterPro" id="IPR050549">
    <property type="entry name" value="MFS_Trehalose_Transporter"/>
</dbReference>
<feature type="transmembrane region" description="Helical" evidence="5">
    <location>
        <begin position="129"/>
        <end position="149"/>
    </location>
</feature>
<dbReference type="InParanoid" id="L2GKC5"/>
<dbReference type="GeneID" id="19882384"/>
<evidence type="ECO:0008006" key="8">
    <source>
        <dbReference type="Google" id="ProtNLM"/>
    </source>
</evidence>
<evidence type="ECO:0000256" key="2">
    <source>
        <dbReference type="ARBA" id="ARBA00022692"/>
    </source>
</evidence>
<dbReference type="InterPro" id="IPR036259">
    <property type="entry name" value="MFS_trans_sf"/>
</dbReference>
<evidence type="ECO:0000313" key="7">
    <source>
        <dbReference type="Proteomes" id="UP000011082"/>
    </source>
</evidence>
<feature type="transmembrane region" description="Helical" evidence="5">
    <location>
        <begin position="98"/>
        <end position="122"/>
    </location>
</feature>
<dbReference type="Proteomes" id="UP000011082">
    <property type="component" value="Unassembled WGS sequence"/>
</dbReference>
<keyword evidence="2 5" id="KW-0812">Transmembrane</keyword>
<evidence type="ECO:0000256" key="4">
    <source>
        <dbReference type="ARBA" id="ARBA00023136"/>
    </source>
</evidence>
<feature type="transmembrane region" description="Helical" evidence="5">
    <location>
        <begin position="12"/>
        <end position="33"/>
    </location>
</feature>
<gene>
    <name evidence="6" type="ORF">VICG_01674</name>
</gene>
<dbReference type="GO" id="GO:0016020">
    <property type="term" value="C:membrane"/>
    <property type="evidence" value="ECO:0007669"/>
    <property type="project" value="UniProtKB-SubCell"/>
</dbReference>
<accession>L2GKC5</accession>
<reference evidence="7" key="1">
    <citation type="submission" date="2011-05" db="EMBL/GenBank/DDBJ databases">
        <title>The genome sequence of Vittaforma corneae strain ATCC 50505.</title>
        <authorList>
            <consortium name="The Broad Institute Genome Sequencing Platform"/>
            <person name="Cuomo C."/>
            <person name="Didier E."/>
            <person name="Bowers L."/>
            <person name="Young S.K."/>
            <person name="Zeng Q."/>
            <person name="Gargeya S."/>
            <person name="Fitzgerald M."/>
            <person name="Haas B."/>
            <person name="Abouelleil A."/>
            <person name="Alvarado L."/>
            <person name="Arachchi H.M."/>
            <person name="Berlin A."/>
            <person name="Chapman S.B."/>
            <person name="Gearin G."/>
            <person name="Goldberg J."/>
            <person name="Griggs A."/>
            <person name="Gujja S."/>
            <person name="Hansen M."/>
            <person name="Heiman D."/>
            <person name="Howarth C."/>
            <person name="Larimer J."/>
            <person name="Lui A."/>
            <person name="MacDonald P.J.P."/>
            <person name="McCowen C."/>
            <person name="Montmayeur A."/>
            <person name="Murphy C."/>
            <person name="Neiman D."/>
            <person name="Pearson M."/>
            <person name="Priest M."/>
            <person name="Roberts A."/>
            <person name="Saif S."/>
            <person name="Shea T."/>
            <person name="Sisk P."/>
            <person name="Stolte C."/>
            <person name="Sykes S."/>
            <person name="Wortman J."/>
            <person name="Nusbaum C."/>
            <person name="Birren B."/>
        </authorList>
    </citation>
    <scope>NUCLEOTIDE SEQUENCE [LARGE SCALE GENOMIC DNA]</scope>
    <source>
        <strain evidence="7">ATCC 50505</strain>
    </source>
</reference>
<keyword evidence="3 5" id="KW-1133">Transmembrane helix</keyword>